<accession>A0ABX0XPR6</accession>
<dbReference type="InterPro" id="IPR036388">
    <property type="entry name" value="WH-like_DNA-bd_sf"/>
</dbReference>
<dbReference type="EMBL" id="JAATJE010000002">
    <property type="protein sequence ID" value="NJC34779.1"/>
    <property type="molecule type" value="Genomic_DNA"/>
</dbReference>
<dbReference type="CDD" id="cd00038">
    <property type="entry name" value="CAP_ED"/>
    <property type="match status" value="1"/>
</dbReference>
<dbReference type="Proteomes" id="UP000734218">
    <property type="component" value="Unassembled WGS sequence"/>
</dbReference>
<organism evidence="6 7">
    <name type="scientific">Sphingomonas jejuensis</name>
    <dbReference type="NCBI Taxonomy" id="904715"/>
    <lineage>
        <taxon>Bacteria</taxon>
        <taxon>Pseudomonadati</taxon>
        <taxon>Pseudomonadota</taxon>
        <taxon>Alphaproteobacteria</taxon>
        <taxon>Sphingomonadales</taxon>
        <taxon>Sphingomonadaceae</taxon>
        <taxon>Sphingomonas</taxon>
    </lineage>
</organism>
<keyword evidence="3" id="KW-0804">Transcription</keyword>
<dbReference type="PROSITE" id="PS51063">
    <property type="entry name" value="HTH_CRP_2"/>
    <property type="match status" value="1"/>
</dbReference>
<gene>
    <name evidence="6" type="ORF">GGR88_002293</name>
</gene>
<dbReference type="InterPro" id="IPR014710">
    <property type="entry name" value="RmlC-like_jellyroll"/>
</dbReference>
<evidence type="ECO:0000259" key="5">
    <source>
        <dbReference type="PROSITE" id="PS51063"/>
    </source>
</evidence>
<keyword evidence="1" id="KW-0805">Transcription regulation</keyword>
<comment type="caution">
    <text evidence="6">The sequence shown here is derived from an EMBL/GenBank/DDBJ whole genome shotgun (WGS) entry which is preliminary data.</text>
</comment>
<dbReference type="PANTHER" id="PTHR24567:SF68">
    <property type="entry name" value="DNA-BINDING TRANSCRIPTIONAL DUAL REGULATOR CRP"/>
    <property type="match status" value="1"/>
</dbReference>
<proteinExistence type="predicted"/>
<evidence type="ECO:0000256" key="2">
    <source>
        <dbReference type="ARBA" id="ARBA00023125"/>
    </source>
</evidence>
<dbReference type="RefSeq" id="WP_167955068.1">
    <property type="nucleotide sequence ID" value="NZ_JAATJE010000002.1"/>
</dbReference>
<dbReference type="PANTHER" id="PTHR24567">
    <property type="entry name" value="CRP FAMILY TRANSCRIPTIONAL REGULATORY PROTEIN"/>
    <property type="match status" value="1"/>
</dbReference>
<dbReference type="SUPFAM" id="SSF51206">
    <property type="entry name" value="cAMP-binding domain-like"/>
    <property type="match status" value="1"/>
</dbReference>
<reference evidence="6 7" key="1">
    <citation type="submission" date="2020-03" db="EMBL/GenBank/DDBJ databases">
        <title>Genomic Encyclopedia of Type Strains, Phase IV (KMG-IV): sequencing the most valuable type-strain genomes for metagenomic binning, comparative biology and taxonomic classification.</title>
        <authorList>
            <person name="Goeker M."/>
        </authorList>
    </citation>
    <scope>NUCLEOTIDE SEQUENCE [LARGE SCALE GENOMIC DNA]</scope>
    <source>
        <strain evidence="6 7">DSM 27651</strain>
    </source>
</reference>
<evidence type="ECO:0000313" key="7">
    <source>
        <dbReference type="Proteomes" id="UP000734218"/>
    </source>
</evidence>
<name>A0ABX0XPR6_9SPHN</name>
<keyword evidence="2" id="KW-0238">DNA-binding</keyword>
<dbReference type="Pfam" id="PF00027">
    <property type="entry name" value="cNMP_binding"/>
    <property type="match status" value="1"/>
</dbReference>
<dbReference type="InterPro" id="IPR000595">
    <property type="entry name" value="cNMP-bd_dom"/>
</dbReference>
<dbReference type="SUPFAM" id="SSF46785">
    <property type="entry name" value="Winged helix' DNA-binding domain"/>
    <property type="match status" value="1"/>
</dbReference>
<protein>
    <submittedName>
        <fullName evidence="6">CRP-like cAMP-binding protein</fullName>
    </submittedName>
</protein>
<dbReference type="Gene3D" id="2.60.120.10">
    <property type="entry name" value="Jelly Rolls"/>
    <property type="match status" value="1"/>
</dbReference>
<keyword evidence="7" id="KW-1185">Reference proteome</keyword>
<dbReference type="InterPro" id="IPR036390">
    <property type="entry name" value="WH_DNA-bd_sf"/>
</dbReference>
<dbReference type="InterPro" id="IPR050397">
    <property type="entry name" value="Env_Response_Regulators"/>
</dbReference>
<evidence type="ECO:0000256" key="1">
    <source>
        <dbReference type="ARBA" id="ARBA00023015"/>
    </source>
</evidence>
<dbReference type="PROSITE" id="PS50042">
    <property type="entry name" value="CNMP_BINDING_3"/>
    <property type="match status" value="1"/>
</dbReference>
<dbReference type="InterPro" id="IPR018490">
    <property type="entry name" value="cNMP-bd_dom_sf"/>
</dbReference>
<dbReference type="Pfam" id="PF13545">
    <property type="entry name" value="HTH_Crp_2"/>
    <property type="match status" value="1"/>
</dbReference>
<evidence type="ECO:0000313" key="6">
    <source>
        <dbReference type="EMBL" id="NJC34779.1"/>
    </source>
</evidence>
<dbReference type="InterPro" id="IPR012318">
    <property type="entry name" value="HTH_CRP"/>
</dbReference>
<feature type="domain" description="HTH crp-type" evidence="5">
    <location>
        <begin position="137"/>
        <end position="211"/>
    </location>
</feature>
<dbReference type="SMART" id="SM00419">
    <property type="entry name" value="HTH_CRP"/>
    <property type="match status" value="1"/>
</dbReference>
<evidence type="ECO:0000256" key="3">
    <source>
        <dbReference type="ARBA" id="ARBA00023163"/>
    </source>
</evidence>
<feature type="domain" description="Cyclic nucleotide-binding" evidence="4">
    <location>
        <begin position="13"/>
        <end position="106"/>
    </location>
</feature>
<dbReference type="Gene3D" id="1.10.10.10">
    <property type="entry name" value="Winged helix-like DNA-binding domain superfamily/Winged helix DNA-binding domain"/>
    <property type="match status" value="1"/>
</dbReference>
<sequence>MSRLSPLAPEEAKAVERLESRQRSWRRGAYIQRENDQAEELVILSEGWVIAATLMNDGSRQIVQVHLPGELMGSANLMVPRVPMSLCAITEVTAAMIDRGAMARLLADHPRLASHLLAMAELERLTLADRIASLGRGSGRARLAAFLLDLLNRLRRLDPSVTDQFSMRLTQEQIGDATGLTAVHVNRMMRALVEEGSITRDGSMVTVLDEPKLMRLAHYVERETIDTSWIPEHA</sequence>
<dbReference type="SMART" id="SM00100">
    <property type="entry name" value="cNMP"/>
    <property type="match status" value="1"/>
</dbReference>
<evidence type="ECO:0000259" key="4">
    <source>
        <dbReference type="PROSITE" id="PS50042"/>
    </source>
</evidence>